<name>A0A9W7FZA9_9STRA</name>
<feature type="coiled-coil region" evidence="1">
    <location>
        <begin position="114"/>
        <end position="148"/>
    </location>
</feature>
<dbReference type="OrthoDB" id="207159at2759"/>
<evidence type="ECO:0000313" key="3">
    <source>
        <dbReference type="EMBL" id="GMI28970.1"/>
    </source>
</evidence>
<dbReference type="EMBL" id="BRYA01000672">
    <property type="protein sequence ID" value="GMI28970.1"/>
    <property type="molecule type" value="Genomic_DNA"/>
</dbReference>
<evidence type="ECO:0008006" key="5">
    <source>
        <dbReference type="Google" id="ProtNLM"/>
    </source>
</evidence>
<keyword evidence="4" id="KW-1185">Reference proteome</keyword>
<dbReference type="AlphaFoldDB" id="A0A9W7FZA9"/>
<protein>
    <recommendedName>
        <fullName evidence="5">Centrosomin N-terminal motif 1 domain-containing protein</fullName>
    </recommendedName>
</protein>
<comment type="caution">
    <text evidence="3">The sequence shown here is derived from an EMBL/GenBank/DDBJ whole genome shotgun (WGS) entry which is preliminary data.</text>
</comment>
<sequence length="826" mass="90302">MSSSYVSSVSSSTSPLSSSHKANPKTPGVRVGMERSPATHRKTPRVGAEGEAIKKHEQVNFELKMRIFYLEEKLAKIADSPSHPPSEDAHALLSRYESEIGVLQTKLDAEVKGREAVEAKLGRTEEELLELSDKMEGKEGDDEELKRQLTTALTSNARLNTLVTSLQASISRNQVSSEINDQTSELLNSYRMHNEKLTGENGTLAERVEKGEKEKEELREVVEELRAELSSIASLSPSSPGPSITSAIKAQLNSYQAKARSDAETIEECVEKIGEMTEREGEMRRELGKLKENNNKLAMQLKHTRSELETARRFPATGLSNEENVRDILEKQGAMAGELARKELEVEALKETLRTCRSRAAQAESGARQMTEQMNLIKTTSEEVAMLEAEEIARLEGELEACTKKLADERKCCVDDKAEYERKLGVLASESEEAKGELLKMKRAHNLAAEKAQRLAAEVESMKGYSQDVANRLHSVQFSGHVRDVLGQAANKAAASKGEAAAAAANSINSPFVNGYLTGVPSQTFRPINTINSAANTTVPIADSLISLPDPGLRGTRHTDHTSELELLYIQREKELLDKLADTMTKMRVYEDEGKSPTPLNKQKKRRSNRWSSNRDSAEPASNLVAAAKVASEVPRSDQGPAREPPSSPPRSPKRTPKPGLHQPTASSLAKNEGQILKKKKYEHVSLKKGVGKGGGKLKPGRVTYPKTGSVFHDAVVEVVDRTRNVKDLGMEVVAEGGVKNIGRPSTGKPFTNYYDAALTPIPFDKQLLMNSPIPPPPVVSTQAGPTPRLTPPGNPFTSMSALTQSFLSARTPLDDLRDKLTSGAL</sequence>
<feature type="region of interest" description="Disordered" evidence="2">
    <location>
        <begin position="1"/>
        <end position="49"/>
    </location>
</feature>
<keyword evidence="1" id="KW-0175">Coiled coil</keyword>
<accession>A0A9W7FZA9</accession>
<proteinExistence type="predicted"/>
<feature type="compositionally biased region" description="Low complexity" evidence="2">
    <location>
        <begin position="1"/>
        <end position="19"/>
    </location>
</feature>
<organism evidence="3 4">
    <name type="scientific">Triparma columacea</name>
    <dbReference type="NCBI Taxonomy" id="722753"/>
    <lineage>
        <taxon>Eukaryota</taxon>
        <taxon>Sar</taxon>
        <taxon>Stramenopiles</taxon>
        <taxon>Ochrophyta</taxon>
        <taxon>Bolidophyceae</taxon>
        <taxon>Parmales</taxon>
        <taxon>Triparmaceae</taxon>
        <taxon>Triparma</taxon>
    </lineage>
</organism>
<dbReference type="Proteomes" id="UP001165065">
    <property type="component" value="Unassembled WGS sequence"/>
</dbReference>
<reference evidence="4" key="1">
    <citation type="journal article" date="2023" name="Commun. Biol.">
        <title>Genome analysis of Parmales, the sister group of diatoms, reveals the evolutionary specialization of diatoms from phago-mixotrophs to photoautotrophs.</title>
        <authorList>
            <person name="Ban H."/>
            <person name="Sato S."/>
            <person name="Yoshikawa S."/>
            <person name="Yamada K."/>
            <person name="Nakamura Y."/>
            <person name="Ichinomiya M."/>
            <person name="Sato N."/>
            <person name="Blanc-Mathieu R."/>
            <person name="Endo H."/>
            <person name="Kuwata A."/>
            <person name="Ogata H."/>
        </authorList>
    </citation>
    <scope>NUCLEOTIDE SEQUENCE [LARGE SCALE GENOMIC DNA]</scope>
</reference>
<feature type="coiled-coil region" evidence="1">
    <location>
        <begin position="339"/>
        <end position="390"/>
    </location>
</feature>
<feature type="region of interest" description="Disordered" evidence="2">
    <location>
        <begin position="590"/>
        <end position="680"/>
    </location>
</feature>
<evidence type="ECO:0000256" key="1">
    <source>
        <dbReference type="SAM" id="Coils"/>
    </source>
</evidence>
<feature type="coiled-coil region" evidence="1">
    <location>
        <begin position="201"/>
        <end position="235"/>
    </location>
</feature>
<gene>
    <name evidence="3" type="ORF">TrCOL_g5279</name>
</gene>
<evidence type="ECO:0000256" key="2">
    <source>
        <dbReference type="SAM" id="MobiDB-lite"/>
    </source>
</evidence>
<evidence type="ECO:0000313" key="4">
    <source>
        <dbReference type="Proteomes" id="UP001165065"/>
    </source>
</evidence>